<dbReference type="SMART" id="SM00184">
    <property type="entry name" value="RING"/>
    <property type="match status" value="1"/>
</dbReference>
<dbReference type="OrthoDB" id="6105938at2759"/>
<organism evidence="7 8">
    <name type="scientific">Dreissena polymorpha</name>
    <name type="common">Zebra mussel</name>
    <name type="synonym">Mytilus polymorpha</name>
    <dbReference type="NCBI Taxonomy" id="45954"/>
    <lineage>
        <taxon>Eukaryota</taxon>
        <taxon>Metazoa</taxon>
        <taxon>Spiralia</taxon>
        <taxon>Lophotrochozoa</taxon>
        <taxon>Mollusca</taxon>
        <taxon>Bivalvia</taxon>
        <taxon>Autobranchia</taxon>
        <taxon>Heteroconchia</taxon>
        <taxon>Euheterodonta</taxon>
        <taxon>Imparidentia</taxon>
        <taxon>Neoheterodontei</taxon>
        <taxon>Myida</taxon>
        <taxon>Dreissenoidea</taxon>
        <taxon>Dreissenidae</taxon>
        <taxon>Dreissena</taxon>
    </lineage>
</organism>
<protein>
    <submittedName>
        <fullName evidence="7">Uncharacterized protein</fullName>
    </submittedName>
</protein>
<dbReference type="InterPro" id="IPR027370">
    <property type="entry name" value="Znf-RING_euk"/>
</dbReference>
<dbReference type="Proteomes" id="UP000828390">
    <property type="component" value="Unassembled WGS sequence"/>
</dbReference>
<evidence type="ECO:0000313" key="7">
    <source>
        <dbReference type="EMBL" id="KAH3848656.1"/>
    </source>
</evidence>
<dbReference type="InterPro" id="IPR000315">
    <property type="entry name" value="Znf_B-box"/>
</dbReference>
<feature type="domain" description="B box-type" evidence="6">
    <location>
        <begin position="139"/>
        <end position="180"/>
    </location>
</feature>
<reference evidence="7" key="2">
    <citation type="submission" date="2020-11" db="EMBL/GenBank/DDBJ databases">
        <authorList>
            <person name="McCartney M.A."/>
            <person name="Auch B."/>
            <person name="Kono T."/>
            <person name="Mallez S."/>
            <person name="Becker A."/>
            <person name="Gohl D.M."/>
            <person name="Silverstein K.A.T."/>
            <person name="Koren S."/>
            <person name="Bechman K.B."/>
            <person name="Herman A."/>
            <person name="Abrahante J.E."/>
            <person name="Garbe J."/>
        </authorList>
    </citation>
    <scope>NUCLEOTIDE SEQUENCE</scope>
    <source>
        <strain evidence="7">Duluth1</strain>
        <tissue evidence="7">Whole animal</tissue>
    </source>
</reference>
<evidence type="ECO:0000256" key="3">
    <source>
        <dbReference type="ARBA" id="ARBA00022833"/>
    </source>
</evidence>
<dbReference type="PROSITE" id="PS00518">
    <property type="entry name" value="ZF_RING_1"/>
    <property type="match status" value="1"/>
</dbReference>
<dbReference type="InterPro" id="IPR001841">
    <property type="entry name" value="Znf_RING"/>
</dbReference>
<dbReference type="PROSITE" id="PS50119">
    <property type="entry name" value="ZF_BBOX"/>
    <property type="match status" value="1"/>
</dbReference>
<evidence type="ECO:0000256" key="4">
    <source>
        <dbReference type="PROSITE-ProRule" id="PRU00024"/>
    </source>
</evidence>
<dbReference type="PROSITE" id="PS50089">
    <property type="entry name" value="ZF_RING_2"/>
    <property type="match status" value="1"/>
</dbReference>
<feature type="domain" description="RING-type" evidence="5">
    <location>
        <begin position="24"/>
        <end position="70"/>
    </location>
</feature>
<evidence type="ECO:0000256" key="2">
    <source>
        <dbReference type="ARBA" id="ARBA00022771"/>
    </source>
</evidence>
<keyword evidence="8" id="KW-1185">Reference proteome</keyword>
<dbReference type="InterPro" id="IPR017907">
    <property type="entry name" value="Znf_RING_CS"/>
</dbReference>
<dbReference type="GO" id="GO:0008270">
    <property type="term" value="F:zinc ion binding"/>
    <property type="evidence" value="ECO:0007669"/>
    <property type="project" value="UniProtKB-KW"/>
</dbReference>
<dbReference type="InterPro" id="IPR047153">
    <property type="entry name" value="TRIM45/56/19-like"/>
</dbReference>
<evidence type="ECO:0000259" key="6">
    <source>
        <dbReference type="PROSITE" id="PS50119"/>
    </source>
</evidence>
<dbReference type="Pfam" id="PF13445">
    <property type="entry name" value="zf-RING_UBOX"/>
    <property type="match status" value="1"/>
</dbReference>
<dbReference type="SUPFAM" id="SSF57850">
    <property type="entry name" value="RING/U-box"/>
    <property type="match status" value="1"/>
</dbReference>
<dbReference type="SMART" id="SM00336">
    <property type="entry name" value="BBOX"/>
    <property type="match status" value="1"/>
</dbReference>
<evidence type="ECO:0000256" key="1">
    <source>
        <dbReference type="ARBA" id="ARBA00022723"/>
    </source>
</evidence>
<dbReference type="CDD" id="cd16449">
    <property type="entry name" value="RING-HC"/>
    <property type="match status" value="1"/>
</dbReference>
<keyword evidence="1" id="KW-0479">Metal-binding</keyword>
<dbReference type="SUPFAM" id="SSF57845">
    <property type="entry name" value="B-box zinc-binding domain"/>
    <property type="match status" value="1"/>
</dbReference>
<dbReference type="PANTHER" id="PTHR25462">
    <property type="entry name" value="BONUS, ISOFORM C-RELATED"/>
    <property type="match status" value="1"/>
</dbReference>
<dbReference type="CDD" id="cd19756">
    <property type="entry name" value="Bbox2"/>
    <property type="match status" value="1"/>
</dbReference>
<comment type="caution">
    <text evidence="7">The sequence shown here is derived from an EMBL/GenBank/DDBJ whole genome shotgun (WGS) entry which is preliminary data.</text>
</comment>
<proteinExistence type="predicted"/>
<reference evidence="7" key="1">
    <citation type="journal article" date="2019" name="bioRxiv">
        <title>The Genome of the Zebra Mussel, Dreissena polymorpha: A Resource for Invasive Species Research.</title>
        <authorList>
            <person name="McCartney M.A."/>
            <person name="Auch B."/>
            <person name="Kono T."/>
            <person name="Mallez S."/>
            <person name="Zhang Y."/>
            <person name="Obille A."/>
            <person name="Becker A."/>
            <person name="Abrahante J.E."/>
            <person name="Garbe J."/>
            <person name="Badalamenti J.P."/>
            <person name="Herman A."/>
            <person name="Mangelson H."/>
            <person name="Liachko I."/>
            <person name="Sullivan S."/>
            <person name="Sone E.D."/>
            <person name="Koren S."/>
            <person name="Silverstein K.A.T."/>
            <person name="Beckman K.B."/>
            <person name="Gohl D.M."/>
        </authorList>
    </citation>
    <scope>NUCLEOTIDE SEQUENCE</scope>
    <source>
        <strain evidence="7">Duluth1</strain>
        <tissue evidence="7">Whole animal</tissue>
    </source>
</reference>
<keyword evidence="3" id="KW-0862">Zinc</keyword>
<evidence type="ECO:0000313" key="8">
    <source>
        <dbReference type="Proteomes" id="UP000828390"/>
    </source>
</evidence>
<dbReference type="PANTHER" id="PTHR25462:SF296">
    <property type="entry name" value="MEIOTIC P26, ISOFORM F"/>
    <property type="match status" value="1"/>
</dbReference>
<accession>A0A9D4QYS2</accession>
<keyword evidence="2 4" id="KW-0863">Zinc-finger</keyword>
<dbReference type="Pfam" id="PF00643">
    <property type="entry name" value="zf-B_box"/>
    <property type="match status" value="1"/>
</dbReference>
<dbReference type="AlphaFoldDB" id="A0A9D4QYS2"/>
<gene>
    <name evidence="7" type="ORF">DPMN_091036</name>
</gene>
<sequence>MATGSRSQRESVLGASLILKNLECSICMETFTNPKDLECGHTFCEECIQEIITRAHNENRLKHIQCPVCRNRVRPSDKRIPPTEWARDMKTNYALLQLLDIIRVKDDDVPLSVTLPERTVASVENNDETLEDDVRKNLRDLVRCRAHGNAELQFYCKTHSALMCFTCRSRHSKVCPVIPIAKLVQKENIDAMRLSHVNKMAEIATMLESATYEMEKNLDETRAEFSEFKPKLDDLKKRFHKLISDLAIKINPQEFMAITQRQQHKVDELKSLQQILKIKITELMTIEDMRNSAHQFISLTIFIQEIVYLERAVSSAIEGVRVLEMRHVGIDAMTTLAKLGTDILGEIHLKTEHLRRRKSV</sequence>
<dbReference type="EMBL" id="JAIWYP010000003">
    <property type="protein sequence ID" value="KAH3848656.1"/>
    <property type="molecule type" value="Genomic_DNA"/>
</dbReference>
<name>A0A9D4QYS2_DREPO</name>
<dbReference type="InterPro" id="IPR013083">
    <property type="entry name" value="Znf_RING/FYVE/PHD"/>
</dbReference>
<dbReference type="Gene3D" id="3.30.40.10">
    <property type="entry name" value="Zinc/RING finger domain, C3HC4 (zinc finger)"/>
    <property type="match status" value="1"/>
</dbReference>
<dbReference type="Gene3D" id="3.30.160.60">
    <property type="entry name" value="Classic Zinc Finger"/>
    <property type="match status" value="1"/>
</dbReference>
<evidence type="ECO:0000259" key="5">
    <source>
        <dbReference type="PROSITE" id="PS50089"/>
    </source>
</evidence>